<dbReference type="EMBL" id="VTPY01000007">
    <property type="protein sequence ID" value="KAA0010249.1"/>
    <property type="molecule type" value="Genomic_DNA"/>
</dbReference>
<evidence type="ECO:0000259" key="4">
    <source>
        <dbReference type="PROSITE" id="PS50949"/>
    </source>
</evidence>
<dbReference type="AlphaFoldDB" id="A0A7V7KG57"/>
<organism evidence="5 6">
    <name type="scientific">Billgrantia pellis</name>
    <dbReference type="NCBI Taxonomy" id="2606936"/>
    <lineage>
        <taxon>Bacteria</taxon>
        <taxon>Pseudomonadati</taxon>
        <taxon>Pseudomonadota</taxon>
        <taxon>Gammaproteobacteria</taxon>
        <taxon>Oceanospirillales</taxon>
        <taxon>Halomonadaceae</taxon>
        <taxon>Billgrantia</taxon>
    </lineage>
</organism>
<dbReference type="InterPro" id="IPR000524">
    <property type="entry name" value="Tscrpt_reg_HTH_GntR"/>
</dbReference>
<dbReference type="CDD" id="cd07377">
    <property type="entry name" value="WHTH_GntR"/>
    <property type="match status" value="1"/>
</dbReference>
<dbReference type="InterPro" id="IPR011711">
    <property type="entry name" value="GntR_C"/>
</dbReference>
<dbReference type="PANTHER" id="PTHR43537">
    <property type="entry name" value="TRANSCRIPTIONAL REGULATOR, GNTR FAMILY"/>
    <property type="match status" value="1"/>
</dbReference>
<evidence type="ECO:0000256" key="1">
    <source>
        <dbReference type="ARBA" id="ARBA00023015"/>
    </source>
</evidence>
<dbReference type="SMART" id="SM00345">
    <property type="entry name" value="HTH_GNTR"/>
    <property type="match status" value="1"/>
</dbReference>
<dbReference type="Gene3D" id="1.10.10.10">
    <property type="entry name" value="Winged helix-like DNA-binding domain superfamily/Winged helix DNA-binding domain"/>
    <property type="match status" value="1"/>
</dbReference>
<dbReference type="InterPro" id="IPR036388">
    <property type="entry name" value="WH-like_DNA-bd_sf"/>
</dbReference>
<dbReference type="SUPFAM" id="SSF46785">
    <property type="entry name" value="Winged helix' DNA-binding domain"/>
    <property type="match status" value="1"/>
</dbReference>
<feature type="domain" description="HTH gntR-type" evidence="4">
    <location>
        <begin position="13"/>
        <end position="80"/>
    </location>
</feature>
<dbReference type="Proteomes" id="UP000486760">
    <property type="component" value="Unassembled WGS sequence"/>
</dbReference>
<keyword evidence="6" id="KW-1185">Reference proteome</keyword>
<reference evidence="5 6" key="1">
    <citation type="submission" date="2019-08" db="EMBL/GenBank/DDBJ databases">
        <title>Bioinformatics analysis of the strain L3 and L5.</title>
        <authorList>
            <person name="Li X."/>
        </authorList>
    </citation>
    <scope>NUCLEOTIDE SEQUENCE [LARGE SCALE GENOMIC DNA]</scope>
    <source>
        <strain evidence="5 6">L5</strain>
    </source>
</reference>
<proteinExistence type="predicted"/>
<comment type="caution">
    <text evidence="5">The sequence shown here is derived from an EMBL/GenBank/DDBJ whole genome shotgun (WGS) entry which is preliminary data.</text>
</comment>
<keyword evidence="1" id="KW-0805">Transcription regulation</keyword>
<keyword evidence="2" id="KW-0238">DNA-binding</keyword>
<dbReference type="InterPro" id="IPR008920">
    <property type="entry name" value="TF_FadR/GntR_C"/>
</dbReference>
<dbReference type="InterPro" id="IPR036390">
    <property type="entry name" value="WH_DNA-bd_sf"/>
</dbReference>
<gene>
    <name evidence="5" type="ORF">F0A17_17405</name>
</gene>
<evidence type="ECO:0000256" key="3">
    <source>
        <dbReference type="ARBA" id="ARBA00023163"/>
    </source>
</evidence>
<sequence length="229" mass="26140">MMWSNGVELSNDAPLSDLIALRLKNAIITGDIAPGTPLVESGLCKQYQASRNTIREALRQLRYEGLIIYALNKGAQVKVLTLSDVRDIYKIRHTLELSAIKHSQYVSERHFETIDNILCDGEKAATENRWNSVGTSSLFFHHAVVGLLESERLSSYFSTILAQLRLIFSMSINEKRFQVGWLEKDRSIYRHLVAGRQEEASEMMKLYLYESEAYVSDIVLAHQSDRRRG</sequence>
<evidence type="ECO:0000256" key="2">
    <source>
        <dbReference type="ARBA" id="ARBA00023125"/>
    </source>
</evidence>
<dbReference type="Pfam" id="PF00392">
    <property type="entry name" value="GntR"/>
    <property type="match status" value="1"/>
</dbReference>
<dbReference type="GO" id="GO:0003677">
    <property type="term" value="F:DNA binding"/>
    <property type="evidence" value="ECO:0007669"/>
    <property type="project" value="UniProtKB-KW"/>
</dbReference>
<evidence type="ECO:0000313" key="6">
    <source>
        <dbReference type="Proteomes" id="UP000486760"/>
    </source>
</evidence>
<dbReference type="PANTHER" id="PTHR43537:SF45">
    <property type="entry name" value="GNTR FAMILY REGULATORY PROTEIN"/>
    <property type="match status" value="1"/>
</dbReference>
<accession>A0A7V7KG57</accession>
<dbReference type="Pfam" id="PF07729">
    <property type="entry name" value="FCD"/>
    <property type="match status" value="1"/>
</dbReference>
<name>A0A7V7KG57_9GAMM</name>
<evidence type="ECO:0000313" key="5">
    <source>
        <dbReference type="EMBL" id="KAA0010249.1"/>
    </source>
</evidence>
<dbReference type="PROSITE" id="PS50949">
    <property type="entry name" value="HTH_GNTR"/>
    <property type="match status" value="1"/>
</dbReference>
<keyword evidence="3" id="KW-0804">Transcription</keyword>
<dbReference type="GO" id="GO:0003700">
    <property type="term" value="F:DNA-binding transcription factor activity"/>
    <property type="evidence" value="ECO:0007669"/>
    <property type="project" value="InterPro"/>
</dbReference>
<dbReference type="Gene3D" id="1.20.120.530">
    <property type="entry name" value="GntR ligand-binding domain-like"/>
    <property type="match status" value="1"/>
</dbReference>
<dbReference type="SUPFAM" id="SSF48008">
    <property type="entry name" value="GntR ligand-binding domain-like"/>
    <property type="match status" value="1"/>
</dbReference>
<protein>
    <submittedName>
        <fullName evidence="5">GntR family transcriptional regulator</fullName>
    </submittedName>
</protein>